<dbReference type="Gene3D" id="3.30.70.2050">
    <property type="match status" value="2"/>
</dbReference>
<dbReference type="EMBL" id="LIWG01000002">
    <property type="protein sequence ID" value="MBE3607551.1"/>
    <property type="molecule type" value="Genomic_DNA"/>
</dbReference>
<dbReference type="InterPro" id="IPR008719">
    <property type="entry name" value="N2O_reductase_NosL"/>
</dbReference>
<evidence type="ECO:0000313" key="2">
    <source>
        <dbReference type="EMBL" id="MBE3607551.1"/>
    </source>
</evidence>
<evidence type="ECO:0000313" key="1">
    <source>
        <dbReference type="EMBL" id="MBE2985620.1"/>
    </source>
</evidence>
<dbReference type="Proteomes" id="UP000650616">
    <property type="component" value="Unassembled WGS sequence"/>
</dbReference>
<dbReference type="Proteomes" id="UP001318760">
    <property type="component" value="Unassembled WGS sequence"/>
</dbReference>
<dbReference type="SUPFAM" id="SSF160387">
    <property type="entry name" value="NosL/MerB-like"/>
    <property type="match status" value="2"/>
</dbReference>
<dbReference type="PANTHER" id="PTHR41247:SF1">
    <property type="entry name" value="HTH-TYPE TRANSCRIPTIONAL REPRESSOR YCNK"/>
    <property type="match status" value="1"/>
</dbReference>
<comment type="caution">
    <text evidence="2">The sequence shown here is derived from an EMBL/GenBank/DDBJ whole genome shotgun (WGS) entry which is preliminary data.</text>
</comment>
<accession>A0AAW3ZUL4</accession>
<name>A0AAW3ZUL4_9BACT</name>
<evidence type="ECO:0000313" key="4">
    <source>
        <dbReference type="Proteomes" id="UP001318760"/>
    </source>
</evidence>
<dbReference type="EMBL" id="JADBHS010000001">
    <property type="protein sequence ID" value="MBE2985620.1"/>
    <property type="molecule type" value="Genomic_DNA"/>
</dbReference>
<reference evidence="2 3" key="1">
    <citation type="submission" date="2015-08" db="EMBL/GenBank/DDBJ databases">
        <title>Comparative genomics of the Campylobacter concisus group.</title>
        <authorList>
            <person name="Yee E."/>
            <person name="Chapman M.H."/>
            <person name="Huynh S."/>
            <person name="Bono J.L."/>
            <person name="On S.L."/>
            <person name="St Leger J."/>
            <person name="Foster G."/>
            <person name="Parker C.T."/>
            <person name="Miller W.G."/>
        </authorList>
    </citation>
    <scope>NUCLEOTIDE SEQUENCE [LARGE SCALE GENOMIC DNA]</scope>
    <source>
        <strain evidence="2 3">RM9337</strain>
    </source>
</reference>
<dbReference type="Pfam" id="PF05573">
    <property type="entry name" value="NosL"/>
    <property type="match status" value="2"/>
</dbReference>
<evidence type="ECO:0000313" key="3">
    <source>
        <dbReference type="Proteomes" id="UP000650616"/>
    </source>
</evidence>
<organism evidence="2 3">
    <name type="scientific">Campylobacter californiensis</name>
    <dbReference type="NCBI Taxonomy" id="1032243"/>
    <lineage>
        <taxon>Bacteria</taxon>
        <taxon>Pseudomonadati</taxon>
        <taxon>Campylobacterota</taxon>
        <taxon>Epsilonproteobacteria</taxon>
        <taxon>Campylobacterales</taxon>
        <taxon>Campylobacteraceae</taxon>
        <taxon>Campylobacter</taxon>
    </lineage>
</organism>
<dbReference type="PANTHER" id="PTHR41247">
    <property type="entry name" value="HTH-TYPE TRANSCRIPTIONAL REPRESSOR YCNK"/>
    <property type="match status" value="1"/>
</dbReference>
<reference evidence="1 4" key="2">
    <citation type="submission" date="2020-10" db="EMBL/GenBank/DDBJ databases">
        <title>Campylobacter californiensis sp. nov. isolated from cattle and feral swine in California.</title>
        <authorList>
            <person name="Miller W.G."/>
        </authorList>
    </citation>
    <scope>NUCLEOTIDE SEQUENCE [LARGE SCALE GENOMIC DNA]</scope>
    <source>
        <strain evidence="1 4">RM12919</strain>
    </source>
</reference>
<dbReference type="AlphaFoldDB" id="A0AAW3ZUL4"/>
<proteinExistence type="predicted"/>
<gene>
    <name evidence="1" type="ORF">CCAL12919_00525</name>
    <name evidence="2" type="ORF">CCAL9337_02250</name>
</gene>
<keyword evidence="3" id="KW-1185">Reference proteome</keyword>
<protein>
    <submittedName>
        <fullName evidence="2">Nitrous oxide reductase accessory protein NosL</fullName>
    </submittedName>
</protein>
<sequence length="343" mass="38737">MILACIVGALQAAMFQSVEPDKSTLIMQGNAKEYCPNCGMDLAKFYKTNHTHNGKQYCSMHCLHEATKGTMPKDVMVVDTKNLNFIDASKAYYVVGSRMKGTMTQNSKYSFLTEDDAKEFQARNGGEIMSFEKAYEVAGKDFVSDMKMIKAKREGGVYAKGKEIYETKCTKVDKNIYESIALLKDDLKKFCQISADGDLQAAALYIWDEPKNVNVVKKAEKIVVPKDARCPICGMFVAKNPQWAAMIEADSEKFYFDGVKDMMKYYFKNNKNFNKLFVSDYYKLHKIDAKNAYFVVGSNVFGPMGDELIPFASQNEAINFAKDHAGKQILKFEDITEEMLKGL</sequence>